<evidence type="ECO:0000313" key="3">
    <source>
        <dbReference type="Proteomes" id="UP001552299"/>
    </source>
</evidence>
<feature type="compositionally biased region" description="Low complexity" evidence="1">
    <location>
        <begin position="64"/>
        <end position="76"/>
    </location>
</feature>
<keyword evidence="3" id="KW-1185">Reference proteome</keyword>
<proteinExistence type="predicted"/>
<comment type="caution">
    <text evidence="2">The sequence shown here is derived from an EMBL/GenBank/DDBJ whole genome shotgun (WGS) entry which is preliminary data.</text>
</comment>
<evidence type="ECO:0000313" key="2">
    <source>
        <dbReference type="EMBL" id="KAL0921097.1"/>
    </source>
</evidence>
<reference evidence="2 3" key="1">
    <citation type="journal article" date="2024" name="Plant Biotechnol. J.">
        <title>Dendrobium thyrsiflorum genome and its molecular insights into genes involved in important horticultural traits.</title>
        <authorList>
            <person name="Chen B."/>
            <person name="Wang J.Y."/>
            <person name="Zheng P.J."/>
            <person name="Li K.L."/>
            <person name="Liang Y.M."/>
            <person name="Chen X.F."/>
            <person name="Zhang C."/>
            <person name="Zhao X."/>
            <person name="He X."/>
            <person name="Zhang G.Q."/>
            <person name="Liu Z.J."/>
            <person name="Xu Q."/>
        </authorList>
    </citation>
    <scope>NUCLEOTIDE SEQUENCE [LARGE SCALE GENOMIC DNA]</scope>
    <source>
        <strain evidence="2">GZMU011</strain>
    </source>
</reference>
<feature type="compositionally biased region" description="Polar residues" evidence="1">
    <location>
        <begin position="31"/>
        <end position="41"/>
    </location>
</feature>
<name>A0ABD0VF00_DENTH</name>
<dbReference type="Proteomes" id="UP001552299">
    <property type="component" value="Unassembled WGS sequence"/>
</dbReference>
<feature type="region of interest" description="Disordered" evidence="1">
    <location>
        <begin position="1"/>
        <end position="80"/>
    </location>
</feature>
<gene>
    <name evidence="2" type="ORF">M5K25_008133</name>
</gene>
<dbReference type="EMBL" id="JANQDX010000007">
    <property type="protein sequence ID" value="KAL0921097.1"/>
    <property type="molecule type" value="Genomic_DNA"/>
</dbReference>
<protein>
    <submittedName>
        <fullName evidence="2">Uncharacterized protein</fullName>
    </submittedName>
</protein>
<sequence>MKESGQRQRKARASESVRLGRFGDTEKGWSEVSTSDAASQNEHLDISTCTPEAHDRAPPSLVATPTSSTTLHPSSTGKPCMGDPDVDHGFIYDEQGRVDILGSPFFDVEFGNDRTADEYVDQIIYQLSLAIEDRIPSGRWYIVSTPLTSLNLVTSLAATTLRATCLLVTSLSTAVHSILAHLVNFRVLSVVSRCCPFSLLPTQSLPELATMDQEHIQRTLDVILGKLGYVAQQIRDTQGELTDFRRQTGERLDNIERLGYPAIYTPSRPHSPYAHGRAPPSLVVTPTSSTTLHPSSTGKPCMGDLDVDHGFLYDDHGRVDIFGSPFFDVEFGNDRTADESNSFRPLVYRQHSTNFSESGHLSGGYYPTGHVSSSGVLECACDLPLLTPPQECE</sequence>
<organism evidence="2 3">
    <name type="scientific">Dendrobium thyrsiflorum</name>
    <name type="common">Pinecone-like raceme dendrobium</name>
    <name type="synonym">Orchid</name>
    <dbReference type="NCBI Taxonomy" id="117978"/>
    <lineage>
        <taxon>Eukaryota</taxon>
        <taxon>Viridiplantae</taxon>
        <taxon>Streptophyta</taxon>
        <taxon>Embryophyta</taxon>
        <taxon>Tracheophyta</taxon>
        <taxon>Spermatophyta</taxon>
        <taxon>Magnoliopsida</taxon>
        <taxon>Liliopsida</taxon>
        <taxon>Asparagales</taxon>
        <taxon>Orchidaceae</taxon>
        <taxon>Epidendroideae</taxon>
        <taxon>Malaxideae</taxon>
        <taxon>Dendrobiinae</taxon>
        <taxon>Dendrobium</taxon>
    </lineage>
</organism>
<dbReference type="AlphaFoldDB" id="A0ABD0VF00"/>
<evidence type="ECO:0000256" key="1">
    <source>
        <dbReference type="SAM" id="MobiDB-lite"/>
    </source>
</evidence>
<accession>A0ABD0VF00</accession>